<organism evidence="2 3">
    <name type="scientific">Chloroflexus aggregans (strain MD-66 / DSM 9485)</name>
    <dbReference type="NCBI Taxonomy" id="326427"/>
    <lineage>
        <taxon>Bacteria</taxon>
        <taxon>Bacillati</taxon>
        <taxon>Chloroflexota</taxon>
        <taxon>Chloroflexia</taxon>
        <taxon>Chloroflexales</taxon>
        <taxon>Chloroflexineae</taxon>
        <taxon>Chloroflexaceae</taxon>
        <taxon>Chloroflexus</taxon>
    </lineage>
</organism>
<evidence type="ECO:0000256" key="1">
    <source>
        <dbReference type="SAM" id="Phobius"/>
    </source>
</evidence>
<name>B8G9X7_CHLAD</name>
<protein>
    <submittedName>
        <fullName evidence="2">Transmembrane anti-sigma factor</fullName>
    </submittedName>
</protein>
<reference evidence="2" key="1">
    <citation type="submission" date="2008-12" db="EMBL/GenBank/DDBJ databases">
        <title>Complete sequence of Chloroflexus aggregans DSM 9485.</title>
        <authorList>
            <consortium name="US DOE Joint Genome Institute"/>
            <person name="Lucas S."/>
            <person name="Copeland A."/>
            <person name="Lapidus A."/>
            <person name="Glavina del Rio T."/>
            <person name="Dalin E."/>
            <person name="Tice H."/>
            <person name="Pitluck S."/>
            <person name="Foster B."/>
            <person name="Larimer F."/>
            <person name="Land M."/>
            <person name="Hauser L."/>
            <person name="Kyrpides N."/>
            <person name="Mikhailova N."/>
            <person name="Bryant D."/>
            <person name="Richardson P."/>
        </authorList>
    </citation>
    <scope>NUCLEOTIDE SEQUENCE</scope>
    <source>
        <strain evidence="2">DSM 9485</strain>
    </source>
</reference>
<evidence type="ECO:0000313" key="2">
    <source>
        <dbReference type="EMBL" id="ACL24492.1"/>
    </source>
</evidence>
<keyword evidence="1 2" id="KW-0812">Transmembrane</keyword>
<dbReference type="AlphaFoldDB" id="B8G9X7"/>
<keyword evidence="1" id="KW-0472">Membrane</keyword>
<dbReference type="RefSeq" id="WP_015940351.1">
    <property type="nucleotide sequence ID" value="NC_011831.1"/>
</dbReference>
<feature type="transmembrane region" description="Helical" evidence="1">
    <location>
        <begin position="231"/>
        <end position="250"/>
    </location>
</feature>
<dbReference type="eggNOG" id="ENOG502ZUM9">
    <property type="taxonomic scope" value="Bacteria"/>
</dbReference>
<keyword evidence="1" id="KW-1133">Transmembrane helix</keyword>
<sequence>MITNRLSQWLTQTGDELYGFALVLAPDERAARRLLRQWAVALRSHPPNTWNDDELLTRLYQVATAMFTQPVPRRPAPPATPLLGPLRALSLPQRMVVLVYSVLGAEHTRLARIVGLEADEALSLLEQAVRQLAPAIGHTLSADVSRSECQVIHRAFLDPPHYLMMFEKVRQHLQTCPHCRIFEREWQETMRSLRAALRRLVQATPLPAAEFKRLLQATTAPRTRLGQLAPLVELLTFVGLITVIVLPGLFRKPFTVIATGAAEPTVSAAELVARALMHGGIPEPEGPPVWHARYQTIWYFNNRTVAPLYAEIWHDRDNPARHRLQLRHIEGGAPYEFQLGDGLRRLYYAIDGAYAPSLYGDLPIRALPNEPELVVADLDPTEQQVAFHARRTTGPWSIVPNYLHQAAAAPDLRLLGRQRIGERLAYIVSFRGISPVDLPPDEAEPVTVLMAIGEQDGHVLSVTELIGPPGGTQTSRVVWRLVEFNWLVSGEQIRDAFTFVRVWNGRAEATSGSVQDLFDPAWPLVRAGYVVLPILSDGGNPSPSSGQNGSFGNVLRDSQIIPADPPPGIEHAMLLRLQGPTLNGAIYSGPGKRLVIAFDRLPGVDASIPVEIIGPWRVQIEPMRGQRYRVAIESNTRQRRGGDGGRLALDVFGFHRDELRALISSLQPIYRVDLSAQAALFGIK</sequence>
<dbReference type="Proteomes" id="UP000002508">
    <property type="component" value="Chromosome"/>
</dbReference>
<dbReference type="KEGG" id="cag:Cagg_1590"/>
<dbReference type="HOGENOM" id="CLU_374229_0_0_0"/>
<proteinExistence type="predicted"/>
<dbReference type="EMBL" id="CP001337">
    <property type="protein sequence ID" value="ACL24492.1"/>
    <property type="molecule type" value="Genomic_DNA"/>
</dbReference>
<dbReference type="OrthoDB" id="136879at2"/>
<accession>B8G9X7</accession>
<gene>
    <name evidence="2" type="ordered locus">Cagg_1590</name>
</gene>
<keyword evidence="3" id="KW-1185">Reference proteome</keyword>
<evidence type="ECO:0000313" key="3">
    <source>
        <dbReference type="Proteomes" id="UP000002508"/>
    </source>
</evidence>
<dbReference type="STRING" id="326427.Cagg_1590"/>